<dbReference type="OrthoDB" id="2121326at2759"/>
<dbReference type="SUPFAM" id="SSF52833">
    <property type="entry name" value="Thioredoxin-like"/>
    <property type="match status" value="1"/>
</dbReference>
<dbReference type="PROSITE" id="PS51352">
    <property type="entry name" value="THIOREDOXIN_2"/>
    <property type="match status" value="1"/>
</dbReference>
<feature type="compositionally biased region" description="Low complexity" evidence="6">
    <location>
        <begin position="77"/>
        <end position="94"/>
    </location>
</feature>
<feature type="domain" description="Thioredoxin" evidence="7">
    <location>
        <begin position="142"/>
        <end position="259"/>
    </location>
</feature>
<dbReference type="InterPro" id="IPR013766">
    <property type="entry name" value="Thioredoxin_domain"/>
</dbReference>
<dbReference type="Proteomes" id="UP000515123">
    <property type="component" value="Linkage group 3"/>
</dbReference>
<dbReference type="InterPro" id="IPR005746">
    <property type="entry name" value="Thioredoxin"/>
</dbReference>
<dbReference type="GeneID" id="109708219"/>
<dbReference type="RefSeq" id="XP_020085455.1">
    <property type="nucleotide sequence ID" value="XM_020229866.1"/>
</dbReference>
<feature type="region of interest" description="Disordered" evidence="6">
    <location>
        <begin position="75"/>
        <end position="94"/>
    </location>
</feature>
<dbReference type="InterPro" id="IPR017937">
    <property type="entry name" value="Thioredoxin_CS"/>
</dbReference>
<keyword evidence="3" id="KW-0249">Electron transport</keyword>
<evidence type="ECO:0000256" key="2">
    <source>
        <dbReference type="ARBA" id="ARBA00022946"/>
    </source>
</evidence>
<keyword evidence="8" id="KW-1185">Reference proteome</keyword>
<keyword evidence="2" id="KW-0809">Transit peptide</keyword>
<evidence type="ECO:0000259" key="7">
    <source>
        <dbReference type="PROSITE" id="PS51352"/>
    </source>
</evidence>
<dbReference type="AlphaFoldDB" id="A0A6P5EWD0"/>
<dbReference type="NCBIfam" id="TIGR01068">
    <property type="entry name" value="thioredoxin"/>
    <property type="match status" value="1"/>
</dbReference>
<dbReference type="GO" id="GO:0005737">
    <property type="term" value="C:cytoplasm"/>
    <property type="evidence" value="ECO:0007669"/>
    <property type="project" value="TreeGrafter"/>
</dbReference>
<gene>
    <name evidence="9" type="primary">LOC109708219</name>
</gene>
<dbReference type="PANTHER" id="PTHR45663">
    <property type="entry name" value="GEO12009P1"/>
    <property type="match status" value="1"/>
</dbReference>
<dbReference type="FunFam" id="3.40.30.10:FF:000001">
    <property type="entry name" value="Thioredoxin"/>
    <property type="match status" value="1"/>
</dbReference>
<dbReference type="Pfam" id="PF00085">
    <property type="entry name" value="Thioredoxin"/>
    <property type="match status" value="1"/>
</dbReference>
<keyword evidence="5" id="KW-0676">Redox-active center</keyword>
<keyword evidence="1" id="KW-0813">Transport</keyword>
<dbReference type="Gene3D" id="3.40.30.10">
    <property type="entry name" value="Glutaredoxin"/>
    <property type="match status" value="1"/>
</dbReference>
<evidence type="ECO:0000256" key="3">
    <source>
        <dbReference type="ARBA" id="ARBA00022982"/>
    </source>
</evidence>
<evidence type="ECO:0000256" key="1">
    <source>
        <dbReference type="ARBA" id="ARBA00022448"/>
    </source>
</evidence>
<proteinExistence type="predicted"/>
<evidence type="ECO:0000313" key="8">
    <source>
        <dbReference type="Proteomes" id="UP000515123"/>
    </source>
</evidence>
<keyword evidence="4" id="KW-1015">Disulfide bond</keyword>
<dbReference type="GO" id="GO:0015035">
    <property type="term" value="F:protein-disulfide reductase activity"/>
    <property type="evidence" value="ECO:0007669"/>
    <property type="project" value="InterPro"/>
</dbReference>
<protein>
    <submittedName>
        <fullName evidence="9">Thioredoxin M1, chloroplastic-like</fullName>
    </submittedName>
</protein>
<evidence type="ECO:0000256" key="5">
    <source>
        <dbReference type="ARBA" id="ARBA00023284"/>
    </source>
</evidence>
<sequence length="260" mass="28269">MADFLELDIEYRRLGTQSDNQAVQINRVQSSPSDTLTPPQRALFEDAPIVVPIHLPSPSDPIRSHPIPSMAAPVLHSLSAPPSRPSFAASSSSPRTAAAAAPSSFLRRAAAVAMPEFRGLKIAPRPQRAASAGPPKGLRRGVTVVCEAQETAVQVPDVNKSTWQSLILESDLPVLVEFWASWCGPCRMIDPVIGKLSKSYEGKIKCYKLNTDENPDIATQYGIRSIPTMIIFKDGEKKDTVIGAVPETTLITCIEKFIQR</sequence>
<evidence type="ECO:0000256" key="6">
    <source>
        <dbReference type="SAM" id="MobiDB-lite"/>
    </source>
</evidence>
<dbReference type="PRINTS" id="PR00421">
    <property type="entry name" value="THIOREDOXIN"/>
</dbReference>
<dbReference type="InterPro" id="IPR036249">
    <property type="entry name" value="Thioredoxin-like_sf"/>
</dbReference>
<dbReference type="PROSITE" id="PS00194">
    <property type="entry name" value="THIOREDOXIN_1"/>
    <property type="match status" value="1"/>
</dbReference>
<reference evidence="9" key="2">
    <citation type="submission" date="2025-08" db="UniProtKB">
        <authorList>
            <consortium name="RefSeq"/>
        </authorList>
    </citation>
    <scope>IDENTIFICATION</scope>
    <source>
        <tissue evidence="9">Leaf</tissue>
    </source>
</reference>
<dbReference type="Gramene" id="Aco016318.1.mrna1">
    <property type="protein sequence ID" value="Aco016318.1.mrna1"/>
    <property type="gene ID" value="Aco016318.1.path1"/>
</dbReference>
<organism evidence="8 9">
    <name type="scientific">Ananas comosus</name>
    <name type="common">Pineapple</name>
    <name type="synonym">Ananas ananas</name>
    <dbReference type="NCBI Taxonomy" id="4615"/>
    <lineage>
        <taxon>Eukaryota</taxon>
        <taxon>Viridiplantae</taxon>
        <taxon>Streptophyta</taxon>
        <taxon>Embryophyta</taxon>
        <taxon>Tracheophyta</taxon>
        <taxon>Spermatophyta</taxon>
        <taxon>Magnoliopsida</taxon>
        <taxon>Liliopsida</taxon>
        <taxon>Poales</taxon>
        <taxon>Bromeliaceae</taxon>
        <taxon>Bromelioideae</taxon>
        <taxon>Ananas</taxon>
    </lineage>
</organism>
<dbReference type="CDD" id="cd02947">
    <property type="entry name" value="TRX_family"/>
    <property type="match status" value="1"/>
</dbReference>
<name>A0A6P5EWD0_ANACO</name>
<accession>A0A6P5EWD0</accession>
<evidence type="ECO:0000256" key="4">
    <source>
        <dbReference type="ARBA" id="ARBA00023157"/>
    </source>
</evidence>
<dbReference type="PANTHER" id="PTHR45663:SF11">
    <property type="entry name" value="GEO12009P1"/>
    <property type="match status" value="1"/>
</dbReference>
<reference evidence="8" key="1">
    <citation type="journal article" date="2015" name="Nat. Genet.">
        <title>The pineapple genome and the evolution of CAM photosynthesis.</title>
        <authorList>
            <person name="Ming R."/>
            <person name="VanBuren R."/>
            <person name="Wai C.M."/>
            <person name="Tang H."/>
            <person name="Schatz M.C."/>
            <person name="Bowers J.E."/>
            <person name="Lyons E."/>
            <person name="Wang M.L."/>
            <person name="Chen J."/>
            <person name="Biggers E."/>
            <person name="Zhang J."/>
            <person name="Huang L."/>
            <person name="Zhang L."/>
            <person name="Miao W."/>
            <person name="Zhang J."/>
            <person name="Ye Z."/>
            <person name="Miao C."/>
            <person name="Lin Z."/>
            <person name="Wang H."/>
            <person name="Zhou H."/>
            <person name="Yim W.C."/>
            <person name="Priest H.D."/>
            <person name="Zheng C."/>
            <person name="Woodhouse M."/>
            <person name="Edger P.P."/>
            <person name="Guyot R."/>
            <person name="Guo H.B."/>
            <person name="Guo H."/>
            <person name="Zheng G."/>
            <person name="Singh R."/>
            <person name="Sharma A."/>
            <person name="Min X."/>
            <person name="Zheng Y."/>
            <person name="Lee H."/>
            <person name="Gurtowski J."/>
            <person name="Sedlazeck F.J."/>
            <person name="Harkess A."/>
            <person name="McKain M.R."/>
            <person name="Liao Z."/>
            <person name="Fang J."/>
            <person name="Liu J."/>
            <person name="Zhang X."/>
            <person name="Zhang Q."/>
            <person name="Hu W."/>
            <person name="Qin Y."/>
            <person name="Wang K."/>
            <person name="Chen L.Y."/>
            <person name="Shirley N."/>
            <person name="Lin Y.R."/>
            <person name="Liu L.Y."/>
            <person name="Hernandez A.G."/>
            <person name="Wright C.L."/>
            <person name="Bulone V."/>
            <person name="Tuskan G.A."/>
            <person name="Heath K."/>
            <person name="Zee F."/>
            <person name="Moore P.H."/>
            <person name="Sunkar R."/>
            <person name="Leebens-Mack J.H."/>
            <person name="Mockler T."/>
            <person name="Bennetzen J.L."/>
            <person name="Freeling M."/>
            <person name="Sankoff D."/>
            <person name="Paterson A.H."/>
            <person name="Zhu X."/>
            <person name="Yang X."/>
            <person name="Smith J.A."/>
            <person name="Cushman J.C."/>
            <person name="Paull R.E."/>
            <person name="Yu Q."/>
        </authorList>
    </citation>
    <scope>NUCLEOTIDE SEQUENCE [LARGE SCALE GENOMIC DNA]</scope>
    <source>
        <strain evidence="8">cv. F153</strain>
    </source>
</reference>
<evidence type="ECO:0000313" key="9">
    <source>
        <dbReference type="RefSeq" id="XP_020085455.1"/>
    </source>
</evidence>